<dbReference type="EMBL" id="JAUEDK010000006">
    <property type="protein sequence ID" value="MDN0074286.1"/>
    <property type="molecule type" value="Genomic_DNA"/>
</dbReference>
<gene>
    <name evidence="4" type="ORF">QU481_05195</name>
</gene>
<evidence type="ECO:0000313" key="5">
    <source>
        <dbReference type="Proteomes" id="UP001168540"/>
    </source>
</evidence>
<keyword evidence="2 4" id="KW-0012">Acyltransferase</keyword>
<dbReference type="PROSITE" id="PS51186">
    <property type="entry name" value="GNAT"/>
    <property type="match status" value="2"/>
</dbReference>
<proteinExistence type="predicted"/>
<keyword evidence="5" id="KW-1185">Reference proteome</keyword>
<dbReference type="InterPro" id="IPR000182">
    <property type="entry name" value="GNAT_dom"/>
</dbReference>
<organism evidence="4 5">
    <name type="scientific">Crenobacter oryzisoli</name>
    <dbReference type="NCBI Taxonomy" id="3056844"/>
    <lineage>
        <taxon>Bacteria</taxon>
        <taxon>Pseudomonadati</taxon>
        <taxon>Pseudomonadota</taxon>
        <taxon>Betaproteobacteria</taxon>
        <taxon>Neisseriales</taxon>
        <taxon>Neisseriaceae</taxon>
        <taxon>Crenobacter</taxon>
    </lineage>
</organism>
<dbReference type="CDD" id="cd04301">
    <property type="entry name" value="NAT_SF"/>
    <property type="match status" value="2"/>
</dbReference>
<name>A0ABT7XKI3_9NEIS</name>
<feature type="domain" description="N-acetyltransferase" evidence="3">
    <location>
        <begin position="192"/>
        <end position="344"/>
    </location>
</feature>
<dbReference type="SUPFAM" id="SSF55729">
    <property type="entry name" value="Acyl-CoA N-acyltransferases (Nat)"/>
    <property type="match status" value="2"/>
</dbReference>
<accession>A0ABT7XKI3</accession>
<evidence type="ECO:0000256" key="1">
    <source>
        <dbReference type="ARBA" id="ARBA00022679"/>
    </source>
</evidence>
<dbReference type="InterPro" id="IPR050832">
    <property type="entry name" value="Bact_Acetyltransf"/>
</dbReference>
<feature type="domain" description="N-acetyltransferase" evidence="3">
    <location>
        <begin position="7"/>
        <end position="168"/>
    </location>
</feature>
<dbReference type="GO" id="GO:0016746">
    <property type="term" value="F:acyltransferase activity"/>
    <property type="evidence" value="ECO:0007669"/>
    <property type="project" value="UniProtKB-KW"/>
</dbReference>
<reference evidence="4" key="1">
    <citation type="submission" date="2023-06" db="EMBL/GenBank/DDBJ databases">
        <authorList>
            <person name="Zhang S."/>
        </authorList>
    </citation>
    <scope>NUCLEOTIDE SEQUENCE</scope>
    <source>
        <strain evidence="4">SG2303</strain>
    </source>
</reference>
<protein>
    <submittedName>
        <fullName evidence="4">GNAT family N-acetyltransferase</fullName>
        <ecNumber evidence="4">2.3.1.-</ecNumber>
    </submittedName>
</protein>
<dbReference type="Gene3D" id="3.40.630.30">
    <property type="match status" value="2"/>
</dbReference>
<evidence type="ECO:0000256" key="2">
    <source>
        <dbReference type="ARBA" id="ARBA00023315"/>
    </source>
</evidence>
<keyword evidence="1 4" id="KW-0808">Transferase</keyword>
<dbReference type="Pfam" id="PF00583">
    <property type="entry name" value="Acetyltransf_1"/>
    <property type="match status" value="2"/>
</dbReference>
<dbReference type="InterPro" id="IPR016181">
    <property type="entry name" value="Acyl_CoA_acyltransferase"/>
</dbReference>
<evidence type="ECO:0000313" key="4">
    <source>
        <dbReference type="EMBL" id="MDN0074286.1"/>
    </source>
</evidence>
<dbReference type="RefSeq" id="WP_289828843.1">
    <property type="nucleotide sequence ID" value="NZ_JAUEDK010000006.1"/>
</dbReference>
<sequence>MPLPSTLKIRRARPDDVHHLMAMAAQPSVRAGMLLMPYPEPSCWADWPGRSGATDLVLVAEVDGRAVGHASLSPEEASPARRHVRSLALGLLDDYQGQGIGAALLAALVDYCDRWLNVGRLELTAFSANEAALALYRRFGFEVERRMHGDAFRAGGWPDSLTMARFNPAWQWPKAPASSFEPASPLPLQGELTLRRATLADAAALAAMFDDLGTVSGTTQMPYANLPLWQQRLSQPAEGRLMLVAELGGVVVGCAGLHPDSHGEARQHVRNIGITVTPGAQGRGIGRRLLAELVDYADNWANIGRLMLTVYTDNAAAIHLYRSLGFEMEGTHRRYAFRNGQWKDVHAMARLSPRFSRELDQDHK</sequence>
<comment type="caution">
    <text evidence="4">The sequence shown here is derived from an EMBL/GenBank/DDBJ whole genome shotgun (WGS) entry which is preliminary data.</text>
</comment>
<dbReference type="EC" id="2.3.1.-" evidence="4"/>
<dbReference type="PANTHER" id="PTHR43877">
    <property type="entry name" value="AMINOALKYLPHOSPHONATE N-ACETYLTRANSFERASE-RELATED-RELATED"/>
    <property type="match status" value="1"/>
</dbReference>
<dbReference type="Proteomes" id="UP001168540">
    <property type="component" value="Unassembled WGS sequence"/>
</dbReference>
<evidence type="ECO:0000259" key="3">
    <source>
        <dbReference type="PROSITE" id="PS51186"/>
    </source>
</evidence>